<organism evidence="3 4">
    <name type="scientific">Monodon monoceros</name>
    <name type="common">Narwhal</name>
    <name type="synonym">Ceratodon monodon</name>
    <dbReference type="NCBI Taxonomy" id="40151"/>
    <lineage>
        <taxon>Eukaryota</taxon>
        <taxon>Metazoa</taxon>
        <taxon>Chordata</taxon>
        <taxon>Craniata</taxon>
        <taxon>Vertebrata</taxon>
        <taxon>Euteleostomi</taxon>
        <taxon>Mammalia</taxon>
        <taxon>Eutheria</taxon>
        <taxon>Laurasiatheria</taxon>
        <taxon>Artiodactyla</taxon>
        <taxon>Whippomorpha</taxon>
        <taxon>Cetacea</taxon>
        <taxon>Odontoceti</taxon>
        <taxon>Monodontidae</taxon>
        <taxon>Monodon</taxon>
    </lineage>
</organism>
<name>A0A4U1EV38_MONMO</name>
<feature type="domain" description="Dynein heavy chain hydrolytic ATP-binding dynein motor region" evidence="2">
    <location>
        <begin position="1"/>
        <end position="284"/>
    </location>
</feature>
<dbReference type="GO" id="GO:0045505">
    <property type="term" value="F:dynein intermediate chain binding"/>
    <property type="evidence" value="ECO:0007669"/>
    <property type="project" value="InterPro"/>
</dbReference>
<dbReference type="GO" id="GO:0005524">
    <property type="term" value="F:ATP binding"/>
    <property type="evidence" value="ECO:0007669"/>
    <property type="project" value="InterPro"/>
</dbReference>
<dbReference type="GO" id="GO:0007018">
    <property type="term" value="P:microtubule-based movement"/>
    <property type="evidence" value="ECO:0007669"/>
    <property type="project" value="InterPro"/>
</dbReference>
<dbReference type="GO" id="GO:0051959">
    <property type="term" value="F:dynein light intermediate chain binding"/>
    <property type="evidence" value="ECO:0007669"/>
    <property type="project" value="InterPro"/>
</dbReference>
<accession>A0A4U1EV38</accession>
<feature type="non-terminal residue" evidence="3">
    <location>
        <position position="1"/>
    </location>
</feature>
<evidence type="ECO:0000313" key="3">
    <source>
        <dbReference type="EMBL" id="TKC40538.1"/>
    </source>
</evidence>
<dbReference type="Pfam" id="PF12774">
    <property type="entry name" value="AAA_6"/>
    <property type="match status" value="1"/>
</dbReference>
<dbReference type="Gene3D" id="3.40.50.300">
    <property type="entry name" value="P-loop containing nucleotide triphosphate hydrolases"/>
    <property type="match status" value="1"/>
</dbReference>
<reference evidence="4" key="1">
    <citation type="journal article" date="2019" name="IScience">
        <title>Narwhal Genome Reveals Long-Term Low Genetic Diversity despite Current Large Abundance Size.</title>
        <authorList>
            <person name="Westbury M.V."/>
            <person name="Petersen B."/>
            <person name="Garde E."/>
            <person name="Heide-Jorgensen M.P."/>
            <person name="Lorenzen E.D."/>
        </authorList>
    </citation>
    <scope>NUCLEOTIDE SEQUENCE [LARGE SCALE GENOMIC DNA]</scope>
</reference>
<dbReference type="InterPro" id="IPR026983">
    <property type="entry name" value="DHC"/>
</dbReference>
<evidence type="ECO:0000313" key="4">
    <source>
        <dbReference type="Proteomes" id="UP000308365"/>
    </source>
</evidence>
<comment type="similarity">
    <text evidence="1">Belongs to the dynein heavy chain family.</text>
</comment>
<dbReference type="Gene3D" id="1.10.8.710">
    <property type="match status" value="1"/>
</dbReference>
<dbReference type="AlphaFoldDB" id="A0A4U1EV38"/>
<dbReference type="Proteomes" id="UP000308365">
    <property type="component" value="Unassembled WGS sequence"/>
</dbReference>
<evidence type="ECO:0000259" key="2">
    <source>
        <dbReference type="Pfam" id="PF12774"/>
    </source>
</evidence>
<sequence>CYITLTQSLHLTMSGAPAGPAGTGKTETTKDLGRALGIMVYVFNCSEQMDYKSCGNIYKGLAQTGAWGCFDEFNRISVEVLSVVAVQVKSIQDAIRDKKQRFNFLGEEISLNPSVGIFITMNPGYAGRTELPENLKALFRPCAMVVPDFELICEIMLVAEGFIEARLLARKFITLYKLCKELLSKQDHYDWGLRAIKSVLVVAGSLKRGDPDRPEDQVLMRSLRDFNIPKIVTDDIPVFMGLIGDLFPALNVPRRRDLNFEALVRKAVVELKLQAEDNFVLKVQGFPSQHFFVS</sequence>
<dbReference type="FunFam" id="1.10.8.710:FF:000002">
    <property type="entry name" value="dynein heavy chain 17, axonemal"/>
    <property type="match status" value="1"/>
</dbReference>
<dbReference type="FunFam" id="3.40.50.300:FF:000219">
    <property type="entry name" value="Dynein axonemal heavy chain 17"/>
    <property type="match status" value="1"/>
</dbReference>
<protein>
    <recommendedName>
        <fullName evidence="2">Dynein heavy chain hydrolytic ATP-binding dynein motor region domain-containing protein</fullName>
    </recommendedName>
</protein>
<dbReference type="SUPFAM" id="SSF52540">
    <property type="entry name" value="P-loop containing nucleoside triphosphate hydrolases"/>
    <property type="match status" value="1"/>
</dbReference>
<dbReference type="InterPro" id="IPR027417">
    <property type="entry name" value="P-loop_NTPase"/>
</dbReference>
<proteinExistence type="inferred from homology"/>
<dbReference type="EMBL" id="RWIC01000737">
    <property type="protein sequence ID" value="TKC40538.1"/>
    <property type="molecule type" value="Genomic_DNA"/>
</dbReference>
<comment type="caution">
    <text evidence="3">The sequence shown here is derived from an EMBL/GenBank/DDBJ whole genome shotgun (WGS) entry which is preliminary data.</text>
</comment>
<dbReference type="InterPro" id="IPR043157">
    <property type="entry name" value="Dynein_AAA1S"/>
</dbReference>
<dbReference type="GO" id="GO:0030286">
    <property type="term" value="C:dynein complex"/>
    <property type="evidence" value="ECO:0007669"/>
    <property type="project" value="InterPro"/>
</dbReference>
<gene>
    <name evidence="3" type="ORF">EI555_000521</name>
</gene>
<dbReference type="PANTHER" id="PTHR46961">
    <property type="entry name" value="DYNEIN HEAVY CHAIN 1, AXONEMAL-LIKE PROTEIN"/>
    <property type="match status" value="1"/>
</dbReference>
<dbReference type="InterPro" id="IPR035699">
    <property type="entry name" value="AAA_6"/>
</dbReference>
<evidence type="ECO:0000256" key="1">
    <source>
        <dbReference type="ARBA" id="ARBA00008887"/>
    </source>
</evidence>
<dbReference type="PANTHER" id="PTHR46961:SF16">
    <property type="entry name" value="DYNEIN AXONEMAL HEAVY CHAIN 17-RELATED"/>
    <property type="match status" value="1"/>
</dbReference>